<dbReference type="SUPFAM" id="SSF55486">
    <property type="entry name" value="Metalloproteases ('zincins'), catalytic domain"/>
    <property type="match status" value="1"/>
</dbReference>
<dbReference type="Proteomes" id="UP000046392">
    <property type="component" value="Unplaced"/>
</dbReference>
<dbReference type="InterPro" id="IPR024079">
    <property type="entry name" value="MetalloPept_cat_dom_sf"/>
</dbReference>
<keyword evidence="9" id="KW-1185">Reference proteome</keyword>
<evidence type="ECO:0000256" key="1">
    <source>
        <dbReference type="ARBA" id="ARBA00022536"/>
    </source>
</evidence>
<dbReference type="GO" id="GO:0004222">
    <property type="term" value="F:metalloendopeptidase activity"/>
    <property type="evidence" value="ECO:0007669"/>
    <property type="project" value="InterPro"/>
</dbReference>
<dbReference type="InterPro" id="IPR000742">
    <property type="entry name" value="EGF"/>
</dbReference>
<evidence type="ECO:0000313" key="9">
    <source>
        <dbReference type="Proteomes" id="UP000046392"/>
    </source>
</evidence>
<evidence type="ECO:0000256" key="5">
    <source>
        <dbReference type="ARBA" id="ARBA00022833"/>
    </source>
</evidence>
<dbReference type="PROSITE" id="PS01186">
    <property type="entry name" value="EGF_2"/>
    <property type="match status" value="1"/>
</dbReference>
<evidence type="ECO:0000256" key="6">
    <source>
        <dbReference type="ARBA" id="ARBA00023049"/>
    </source>
</evidence>
<dbReference type="Gene3D" id="2.60.120.290">
    <property type="entry name" value="Spermadhesin, CUB domain"/>
    <property type="match status" value="1"/>
</dbReference>
<proteinExistence type="predicted"/>
<keyword evidence="2" id="KW-0645">Protease</keyword>
<keyword evidence="7" id="KW-1015">Disulfide bond</keyword>
<dbReference type="PANTHER" id="PTHR10127">
    <property type="entry name" value="DISCOIDIN, CUB, EGF, LAMININ , AND ZINC METALLOPROTEASE DOMAIN CONTAINING"/>
    <property type="match status" value="1"/>
</dbReference>
<dbReference type="InterPro" id="IPR001506">
    <property type="entry name" value="Peptidase_M12A"/>
</dbReference>
<sequence>MDNSSEYRGLIEANIKAGLDMISKRSCIIFSYSSRCQKIKEDCELICTHICEEYKHADDKKCKKCFEPYKKCDKCTFECRDSEKIDGRKCKNKKKTKECKKYEECKKCKKSCKDYEEKYEACKGVCEEKCLKPKIICERKCKVVTLPFIRFFYNRNKNNSDFYFNGSTTLHKEEVYNMEIDVSCNKKPGCIAKKVLMYLGLIPTVRREDRNVYITVNESNIKPEYIKQYSRLYTVFLHNKYDYSSIGHFSDNYGAKSDEKTYVRKWLDDSRVFLTGQEVRPVFSDLKWLHIQYCKDHFSSHVLCDNNGYAKSDGSFKCECPNGYTGDFCDELEFTGPLCPDNLINIKDSQDKHPLAFYSKTNCSILLTAPEGKRIRINVEALNCTSKNPCFENDCLQIKYNSDMTPTGLCLCGTLQNTTLLTDSNKALIQYTGKDFRHYAFIFYQLFNK</sequence>
<dbReference type="PROSITE" id="PS50026">
    <property type="entry name" value="EGF_3"/>
    <property type="match status" value="1"/>
</dbReference>
<dbReference type="GO" id="GO:0006508">
    <property type="term" value="P:proteolysis"/>
    <property type="evidence" value="ECO:0007669"/>
    <property type="project" value="UniProtKB-KW"/>
</dbReference>
<dbReference type="Pfam" id="PF01400">
    <property type="entry name" value="Astacin"/>
    <property type="match status" value="1"/>
</dbReference>
<dbReference type="GO" id="GO:0046872">
    <property type="term" value="F:metal ion binding"/>
    <property type="evidence" value="ECO:0007669"/>
    <property type="project" value="UniProtKB-KW"/>
</dbReference>
<evidence type="ECO:0000259" key="8">
    <source>
        <dbReference type="PROSITE" id="PS50026"/>
    </source>
</evidence>
<name>A0A0N5C011_STREA</name>
<reference evidence="10" key="1">
    <citation type="submission" date="2017-02" db="UniProtKB">
        <authorList>
            <consortium name="WormBaseParasite"/>
        </authorList>
    </citation>
    <scope>IDENTIFICATION</scope>
</reference>
<accession>A0A0N5C011</accession>
<evidence type="ECO:0000256" key="7">
    <source>
        <dbReference type="PROSITE-ProRule" id="PRU00076"/>
    </source>
</evidence>
<keyword evidence="5" id="KW-0862">Zinc</keyword>
<dbReference type="Gene3D" id="3.40.390.10">
    <property type="entry name" value="Collagenase (Catalytic Domain)"/>
    <property type="match status" value="1"/>
</dbReference>
<dbReference type="AlphaFoldDB" id="A0A0N5C011"/>
<evidence type="ECO:0000256" key="3">
    <source>
        <dbReference type="ARBA" id="ARBA00022723"/>
    </source>
</evidence>
<keyword evidence="1 7" id="KW-0245">EGF-like domain</keyword>
<dbReference type="PROSITE" id="PS00022">
    <property type="entry name" value="EGF_1"/>
    <property type="match status" value="1"/>
</dbReference>
<dbReference type="SUPFAM" id="SSF49854">
    <property type="entry name" value="Spermadhesin, CUB domain"/>
    <property type="match status" value="1"/>
</dbReference>
<dbReference type="Gene3D" id="2.10.25.10">
    <property type="entry name" value="Laminin"/>
    <property type="match status" value="1"/>
</dbReference>
<comment type="caution">
    <text evidence="7">Lacks conserved residue(s) required for the propagation of feature annotation.</text>
</comment>
<feature type="domain" description="EGF-like" evidence="8">
    <location>
        <begin position="290"/>
        <end position="330"/>
    </location>
</feature>
<dbReference type="CDD" id="cd00054">
    <property type="entry name" value="EGF_CA"/>
    <property type="match status" value="1"/>
</dbReference>
<keyword evidence="6" id="KW-0482">Metalloprotease</keyword>
<evidence type="ECO:0000313" key="10">
    <source>
        <dbReference type="WBParaSite" id="SPAL_0001134800.1"/>
    </source>
</evidence>
<keyword evidence="4" id="KW-0378">Hydrolase</keyword>
<organism evidence="9 10">
    <name type="scientific">Strongyloides papillosus</name>
    <name type="common">Intestinal threadworm</name>
    <dbReference type="NCBI Taxonomy" id="174720"/>
    <lineage>
        <taxon>Eukaryota</taxon>
        <taxon>Metazoa</taxon>
        <taxon>Ecdysozoa</taxon>
        <taxon>Nematoda</taxon>
        <taxon>Chromadorea</taxon>
        <taxon>Rhabditida</taxon>
        <taxon>Tylenchina</taxon>
        <taxon>Panagrolaimomorpha</taxon>
        <taxon>Strongyloidoidea</taxon>
        <taxon>Strongyloididae</taxon>
        <taxon>Strongyloides</taxon>
    </lineage>
</organism>
<evidence type="ECO:0000256" key="2">
    <source>
        <dbReference type="ARBA" id="ARBA00022670"/>
    </source>
</evidence>
<dbReference type="WBParaSite" id="SPAL_0001134800.1">
    <property type="protein sequence ID" value="SPAL_0001134800.1"/>
    <property type="gene ID" value="SPAL_0001134800"/>
</dbReference>
<protein>
    <submittedName>
        <fullName evidence="10">EGF-like domain-containing protein</fullName>
    </submittedName>
</protein>
<feature type="disulfide bond" evidence="7">
    <location>
        <begin position="320"/>
        <end position="329"/>
    </location>
</feature>
<keyword evidence="3" id="KW-0479">Metal-binding</keyword>
<dbReference type="PANTHER" id="PTHR10127:SF780">
    <property type="entry name" value="METALLOENDOPEPTIDASE"/>
    <property type="match status" value="1"/>
</dbReference>
<dbReference type="InterPro" id="IPR035914">
    <property type="entry name" value="Sperma_CUB_dom_sf"/>
</dbReference>
<evidence type="ECO:0000256" key="4">
    <source>
        <dbReference type="ARBA" id="ARBA00022801"/>
    </source>
</evidence>